<dbReference type="AlphaFoldDB" id="A0A922MSG2"/>
<reference evidence="1" key="1">
    <citation type="journal article" date="2021" name="G3 (Bethesda)">
        <title>Genome and transcriptome analysis of the beet armyworm Spodoptera exigua reveals targets for pest control. .</title>
        <authorList>
            <person name="Simon S."/>
            <person name="Breeschoten T."/>
            <person name="Jansen H.J."/>
            <person name="Dirks R.P."/>
            <person name="Schranz M.E."/>
            <person name="Ros V.I.D."/>
        </authorList>
    </citation>
    <scope>NUCLEOTIDE SEQUENCE</scope>
    <source>
        <strain evidence="1">TB_SE_WUR_2020</strain>
    </source>
</reference>
<accession>A0A922MSG2</accession>
<gene>
    <name evidence="1" type="ORF">HF086_010511</name>
</gene>
<dbReference type="EMBL" id="JACEFF010000207">
    <property type="protein sequence ID" value="KAH9641999.1"/>
    <property type="molecule type" value="Genomic_DNA"/>
</dbReference>
<sequence>MTYRSKAGGTLLHAEDGAAWFTVAVFRHQVAVHWSLGGLPALRRMRAPAPASAAPAWTTLRFYFAGNTMRGVFLDAAGHEDLGLTASLDTRAWQRLVTTGTLHLGGIPRPAPTTTPAMSLVLVYSPLARSPPYRPTFAVPCLLAG</sequence>
<organism evidence="1 2">
    <name type="scientific">Spodoptera exigua</name>
    <name type="common">Beet armyworm</name>
    <name type="synonym">Noctua fulgens</name>
    <dbReference type="NCBI Taxonomy" id="7107"/>
    <lineage>
        <taxon>Eukaryota</taxon>
        <taxon>Metazoa</taxon>
        <taxon>Ecdysozoa</taxon>
        <taxon>Arthropoda</taxon>
        <taxon>Hexapoda</taxon>
        <taxon>Insecta</taxon>
        <taxon>Pterygota</taxon>
        <taxon>Neoptera</taxon>
        <taxon>Endopterygota</taxon>
        <taxon>Lepidoptera</taxon>
        <taxon>Glossata</taxon>
        <taxon>Ditrysia</taxon>
        <taxon>Noctuoidea</taxon>
        <taxon>Noctuidae</taxon>
        <taxon>Amphipyrinae</taxon>
        <taxon>Spodoptera</taxon>
    </lineage>
</organism>
<evidence type="ECO:0000313" key="2">
    <source>
        <dbReference type="Proteomes" id="UP000814243"/>
    </source>
</evidence>
<dbReference type="Proteomes" id="UP000814243">
    <property type="component" value="Unassembled WGS sequence"/>
</dbReference>
<protein>
    <submittedName>
        <fullName evidence="1">Uncharacterized protein</fullName>
    </submittedName>
</protein>
<evidence type="ECO:0000313" key="1">
    <source>
        <dbReference type="EMBL" id="KAH9641999.1"/>
    </source>
</evidence>
<comment type="caution">
    <text evidence="1">The sequence shown here is derived from an EMBL/GenBank/DDBJ whole genome shotgun (WGS) entry which is preliminary data.</text>
</comment>
<proteinExistence type="predicted"/>
<name>A0A922MSG2_SPOEX</name>